<dbReference type="PANTHER" id="PTHR19328:SF75">
    <property type="entry name" value="ALDOSE SUGAR DEHYDROGENASE YLII"/>
    <property type="match status" value="1"/>
</dbReference>
<accession>A9DH18</accession>
<dbReference type="EMBL" id="ABIA03000004">
    <property type="protein sequence ID" value="EDQ31466.2"/>
    <property type="molecule type" value="Genomic_DNA"/>
</dbReference>
<evidence type="ECO:0000256" key="1">
    <source>
        <dbReference type="SAM" id="SignalP"/>
    </source>
</evidence>
<protein>
    <submittedName>
        <fullName evidence="3">Glucose/sorbosone dehydrogenase</fullName>
    </submittedName>
</protein>
<dbReference type="Gene3D" id="2.120.10.30">
    <property type="entry name" value="TolB, C-terminal domain"/>
    <property type="match status" value="1"/>
</dbReference>
<dbReference type="InterPro" id="IPR011042">
    <property type="entry name" value="6-blade_b-propeller_TolB-like"/>
</dbReference>
<evidence type="ECO:0000313" key="4">
    <source>
        <dbReference type="Proteomes" id="UP000004291"/>
    </source>
</evidence>
<dbReference type="eggNOG" id="COG2133">
    <property type="taxonomic scope" value="Bacteria"/>
</dbReference>
<evidence type="ECO:0000313" key="3">
    <source>
        <dbReference type="EMBL" id="EDQ31466.2"/>
    </source>
</evidence>
<comment type="caution">
    <text evidence="3">The sequence shown here is derived from an EMBL/GenBank/DDBJ whole genome shotgun (WGS) entry which is preliminary data.</text>
</comment>
<proteinExistence type="predicted"/>
<feature type="domain" description="Glucose/Sorbosone dehydrogenase" evidence="2">
    <location>
        <begin position="55"/>
        <end position="383"/>
    </location>
</feature>
<dbReference type="InterPro" id="IPR011041">
    <property type="entry name" value="Quinoprot_gluc/sorb_DH_b-prop"/>
</dbReference>
<evidence type="ECO:0000259" key="2">
    <source>
        <dbReference type="Pfam" id="PF07995"/>
    </source>
</evidence>
<dbReference type="SUPFAM" id="SSF50952">
    <property type="entry name" value="Soluble quinoprotein glucose dehydrogenase"/>
    <property type="match status" value="1"/>
</dbReference>
<dbReference type="STRING" id="411684.HPDFL43_13692"/>
<gene>
    <name evidence="3" type="ORF">HPDFL43_13692</name>
</gene>
<sequence length="392" mass="41612">MQNQLSTNSPKLLSKKGAGLCAALLLIASALPAQARDTVPTQEVSVDVEVLATGLNHPWGVEVLPDGALLVTERSGSLRLLRDGSLSRPISGLPQIAARGQGGLLDVALANDFADSRTLFLSYSTRSPDGLGTAIARARLSADGGALADVKEIFRMNRFSGGGRHFGSRIAVASDGTLFFTIGDRGEDDRAQDMSDHAGAVVRINPDGSIPEDNPILGASAAPGIWSKGHRNPQGMDFDSKTGVLYAVEHGARGGDEINRPKPGLNYGWPVISYGRHYSGGEIGVGTAAEGFEQPVHYWDPSIAPGGMAVYRGDMFPEWDGDLLVAALKYQMLVRLDLDPKTGEVLGEERFLKGDYGRIRDVIVAPDGALLMVTDDDKGAVLRLSRTPAQVD</sequence>
<dbReference type="Proteomes" id="UP000004291">
    <property type="component" value="Chromosome"/>
</dbReference>
<organism evidence="3 4">
    <name type="scientific">Hoeflea phototrophica (strain DSM 17068 / NCIMB 14078 / DFL-43)</name>
    <dbReference type="NCBI Taxonomy" id="411684"/>
    <lineage>
        <taxon>Bacteria</taxon>
        <taxon>Pseudomonadati</taxon>
        <taxon>Pseudomonadota</taxon>
        <taxon>Alphaproteobacteria</taxon>
        <taxon>Hyphomicrobiales</taxon>
        <taxon>Rhizobiaceae</taxon>
        <taxon>Hoeflea</taxon>
    </lineage>
</organism>
<keyword evidence="4" id="KW-1185">Reference proteome</keyword>
<dbReference type="PANTHER" id="PTHR19328">
    <property type="entry name" value="HEDGEHOG-INTERACTING PROTEIN"/>
    <property type="match status" value="1"/>
</dbReference>
<feature type="chain" id="PRO_5002734570" evidence="1">
    <location>
        <begin position="36"/>
        <end position="392"/>
    </location>
</feature>
<dbReference type="HOGENOM" id="CLU_012253_1_0_5"/>
<dbReference type="AlphaFoldDB" id="A9DH18"/>
<name>A9DH18_HOEPD</name>
<keyword evidence="1" id="KW-0732">Signal</keyword>
<dbReference type="RefSeq" id="WP_040450396.1">
    <property type="nucleotide sequence ID" value="NZ_CM002917.1"/>
</dbReference>
<feature type="signal peptide" evidence="1">
    <location>
        <begin position="1"/>
        <end position="35"/>
    </location>
</feature>
<dbReference type="Pfam" id="PF07995">
    <property type="entry name" value="GSDH"/>
    <property type="match status" value="1"/>
</dbReference>
<dbReference type="OrthoDB" id="9770043at2"/>
<dbReference type="InterPro" id="IPR012938">
    <property type="entry name" value="Glc/Sorbosone_DH"/>
</dbReference>
<reference evidence="3 4" key="1">
    <citation type="submission" date="2007-10" db="EMBL/GenBank/DDBJ databases">
        <authorList>
            <person name="Wagner-Dobler I."/>
            <person name="Ferriera S."/>
            <person name="Johnson J."/>
            <person name="Kravitz S."/>
            <person name="Beeson K."/>
            <person name="Sutton G."/>
            <person name="Rogers Y.-H."/>
            <person name="Friedman R."/>
            <person name="Frazier M."/>
            <person name="Venter J.C."/>
        </authorList>
    </citation>
    <scope>NUCLEOTIDE SEQUENCE [LARGE SCALE GENOMIC DNA]</scope>
    <source>
        <strain evidence="3 4">DFL-43</strain>
    </source>
</reference>
<reference evidence="3 4" key="2">
    <citation type="submission" date="2012-06" db="EMBL/GenBank/DDBJ databases">
        <authorList>
            <person name="Fiebig A."/>
        </authorList>
    </citation>
    <scope>NUCLEOTIDE SEQUENCE [LARGE SCALE GENOMIC DNA]</scope>
    <source>
        <strain evidence="3 4">DFL-43</strain>
    </source>
</reference>